<dbReference type="GO" id="GO:0003676">
    <property type="term" value="F:nucleic acid binding"/>
    <property type="evidence" value="ECO:0007669"/>
    <property type="project" value="InterPro"/>
</dbReference>
<dbReference type="AlphaFoldDB" id="A0AAV7JBE6"/>
<proteinExistence type="predicted"/>
<comment type="caution">
    <text evidence="2">The sequence shown here is derived from an EMBL/GenBank/DDBJ whole genome shotgun (WGS) entry which is preliminary data.</text>
</comment>
<dbReference type="PANTHER" id="PTHR46068">
    <property type="entry name" value="PROTEIN CBG27172"/>
    <property type="match status" value="1"/>
</dbReference>
<evidence type="ECO:0000313" key="2">
    <source>
        <dbReference type="EMBL" id="KAI6646038.1"/>
    </source>
</evidence>
<dbReference type="PANTHER" id="PTHR46068:SF1">
    <property type="entry name" value="TRANSPOSASE IS30-LIKE HTH DOMAIN-CONTAINING PROTEIN"/>
    <property type="match status" value="1"/>
</dbReference>
<dbReference type="InterPro" id="IPR036397">
    <property type="entry name" value="RNaseH_sf"/>
</dbReference>
<sequence length="223" mass="25932">MSHERLVIVELYPAEKSPPEILKMLNIAKGRRAFIYWTMKRYNETGDTNDKPRSGRPCSVRTAALKERVHQSENETSLSDDLGWCLCCWPHAIDFRTCWSENQRENLQGLDPRGVIKDLSQTMFSGQPFVFQRDDAPAHTAITTQDWLEGKPPDFIRKEEWPPYSPDLNPMDYSLWSILKNRACSVSHSTIKSLKKYLCHEWEKYLQETLRIVVESSIPDSKL</sequence>
<protein>
    <recommendedName>
        <fullName evidence="1">Tc1-like transposase DDE domain-containing protein</fullName>
    </recommendedName>
</protein>
<keyword evidence="3" id="KW-1185">Reference proteome</keyword>
<evidence type="ECO:0000259" key="1">
    <source>
        <dbReference type="Pfam" id="PF13358"/>
    </source>
</evidence>
<dbReference type="EMBL" id="JAKMXF010000364">
    <property type="protein sequence ID" value="KAI6646038.1"/>
    <property type="molecule type" value="Genomic_DNA"/>
</dbReference>
<dbReference type="InterPro" id="IPR038717">
    <property type="entry name" value="Tc1-like_DDE_dom"/>
</dbReference>
<dbReference type="Gene3D" id="3.30.420.10">
    <property type="entry name" value="Ribonuclease H-like superfamily/Ribonuclease H"/>
    <property type="match status" value="1"/>
</dbReference>
<dbReference type="Proteomes" id="UP001165289">
    <property type="component" value="Unassembled WGS sequence"/>
</dbReference>
<gene>
    <name evidence="2" type="ORF">LOD99_9568</name>
</gene>
<evidence type="ECO:0000313" key="3">
    <source>
        <dbReference type="Proteomes" id="UP001165289"/>
    </source>
</evidence>
<feature type="domain" description="Tc1-like transposase DDE" evidence="1">
    <location>
        <begin position="118"/>
        <end position="195"/>
    </location>
</feature>
<dbReference type="Pfam" id="PF13358">
    <property type="entry name" value="DDE_3"/>
    <property type="match status" value="1"/>
</dbReference>
<accession>A0AAV7JBE6</accession>
<reference evidence="2 3" key="1">
    <citation type="journal article" date="2023" name="BMC Biol.">
        <title>The compact genome of the sponge Oopsacas minuta (Hexactinellida) is lacking key metazoan core genes.</title>
        <authorList>
            <person name="Santini S."/>
            <person name="Schenkelaars Q."/>
            <person name="Jourda C."/>
            <person name="Duchesne M."/>
            <person name="Belahbib H."/>
            <person name="Rocher C."/>
            <person name="Selva M."/>
            <person name="Riesgo A."/>
            <person name="Vervoort M."/>
            <person name="Leys S.P."/>
            <person name="Kodjabachian L."/>
            <person name="Le Bivic A."/>
            <person name="Borchiellini C."/>
            <person name="Claverie J.M."/>
            <person name="Renard E."/>
        </authorList>
    </citation>
    <scope>NUCLEOTIDE SEQUENCE [LARGE SCALE GENOMIC DNA]</scope>
    <source>
        <strain evidence="2">SPO-2</strain>
    </source>
</reference>
<dbReference type="InterPro" id="IPR009057">
    <property type="entry name" value="Homeodomain-like_sf"/>
</dbReference>
<name>A0AAV7JBE6_9METZ</name>
<organism evidence="2 3">
    <name type="scientific">Oopsacas minuta</name>
    <dbReference type="NCBI Taxonomy" id="111878"/>
    <lineage>
        <taxon>Eukaryota</taxon>
        <taxon>Metazoa</taxon>
        <taxon>Porifera</taxon>
        <taxon>Hexactinellida</taxon>
        <taxon>Hexasterophora</taxon>
        <taxon>Lyssacinosida</taxon>
        <taxon>Leucopsacidae</taxon>
        <taxon>Oopsacas</taxon>
    </lineage>
</organism>
<dbReference type="SUPFAM" id="SSF46689">
    <property type="entry name" value="Homeodomain-like"/>
    <property type="match status" value="1"/>
</dbReference>